<accession>A0A1E3SBC8</accession>
<feature type="modified residue" description="N6-(pyridoxal phosphate)lysine" evidence="4">
    <location>
        <position position="58"/>
    </location>
</feature>
<evidence type="ECO:0000256" key="2">
    <source>
        <dbReference type="ARBA" id="ARBA00008639"/>
    </source>
</evidence>
<dbReference type="Proteomes" id="UP000192739">
    <property type="component" value="Unassembled WGS sequence"/>
</dbReference>
<organism evidence="6 7">
    <name type="scientific">Mycobacterium intermedium</name>
    <dbReference type="NCBI Taxonomy" id="28445"/>
    <lineage>
        <taxon>Bacteria</taxon>
        <taxon>Bacillati</taxon>
        <taxon>Actinomycetota</taxon>
        <taxon>Actinomycetes</taxon>
        <taxon>Mycobacteriales</taxon>
        <taxon>Mycobacteriaceae</taxon>
        <taxon>Mycobacterium</taxon>
        <taxon>Mycobacterium simiae complex</taxon>
    </lineage>
</organism>
<name>A0A1E3SBC8_MYCIE</name>
<dbReference type="OrthoDB" id="9801249at2"/>
<dbReference type="SUPFAM" id="SSF53686">
    <property type="entry name" value="Tryptophan synthase beta subunit-like PLP-dependent enzymes"/>
    <property type="match status" value="1"/>
</dbReference>
<dbReference type="InterPro" id="IPR027278">
    <property type="entry name" value="ACCD_DCysDesulf"/>
</dbReference>
<keyword evidence="3 4" id="KW-0663">Pyridoxal phosphate</keyword>
<dbReference type="PANTHER" id="PTHR43780">
    <property type="entry name" value="1-AMINOCYCLOPROPANE-1-CARBOXYLATE DEAMINASE-RELATED"/>
    <property type="match status" value="1"/>
</dbReference>
<evidence type="ECO:0000313" key="6">
    <source>
        <dbReference type="EMBL" id="ORA93530.1"/>
    </source>
</evidence>
<dbReference type="RefSeq" id="WP_069420863.1">
    <property type="nucleotide sequence ID" value="NZ_CBCRZH010000145.1"/>
</dbReference>
<dbReference type="GO" id="GO:1901605">
    <property type="term" value="P:alpha-amino acid metabolic process"/>
    <property type="evidence" value="ECO:0007669"/>
    <property type="project" value="UniProtKB-ARBA"/>
</dbReference>
<dbReference type="STRING" id="28445.BHQ20_19805"/>
<dbReference type="AlphaFoldDB" id="A0A1E3SBC8"/>
<reference evidence="6 7" key="1">
    <citation type="submission" date="2017-02" db="EMBL/GenBank/DDBJ databases">
        <title>The new phylogeny of genus Mycobacterium.</title>
        <authorList>
            <person name="Tortoli E."/>
            <person name="Trovato A."/>
            <person name="Cirillo D.M."/>
        </authorList>
    </citation>
    <scope>NUCLEOTIDE SEQUENCE [LARGE SCALE GENOMIC DNA]</scope>
    <source>
        <strain evidence="6 7">DSM 44049</strain>
    </source>
</reference>
<dbReference type="Gene3D" id="3.40.50.1100">
    <property type="match status" value="2"/>
</dbReference>
<dbReference type="Pfam" id="PF00291">
    <property type="entry name" value="PALP"/>
    <property type="match status" value="1"/>
</dbReference>
<comment type="similarity">
    <text evidence="2">Belongs to the ACC deaminase/D-cysteine desulfhydrase family.</text>
</comment>
<evidence type="ECO:0000259" key="5">
    <source>
        <dbReference type="Pfam" id="PF00291"/>
    </source>
</evidence>
<dbReference type="InterPro" id="IPR001926">
    <property type="entry name" value="TrpB-like_PALP"/>
</dbReference>
<protein>
    <submittedName>
        <fullName evidence="6">1-aminocyclopropane-1-carboxylate deaminase</fullName>
    </submittedName>
</protein>
<evidence type="ECO:0000256" key="3">
    <source>
        <dbReference type="ARBA" id="ARBA00022898"/>
    </source>
</evidence>
<comment type="caution">
    <text evidence="6">The sequence shown here is derived from an EMBL/GenBank/DDBJ whole genome shotgun (WGS) entry which is preliminary data.</text>
</comment>
<sequence length="329" mass="35425">MTAHLHQRFPELRDTLQHVALGSAPTPVHQLSRLTTTDTPVWIKDDGTYGNGGWGGNKVRKLEWLLPEVKRQRRNTILTFGGIGTNWGLAASLYARACGIHTALALINQPVDSHVTAQLKRLRASGADIYLTRSKSRTIAAAPFLYLRHRRPYLLPAGGSSPLGTLGYVEMAFELAAQIQGGTMPTPSSIVTAVGSGGTVAGLHLGLALAGLTDTQVIGIVVNDTLRLNHQSITSLARRAARLLRNRGANLPPIHLRADRLLLLRHWLGAGYGHPTSGGARALKLARDTEQLELDSVYTAKAMAALLDLTANGRLPDGPTLYLQTHGPR</sequence>
<feature type="domain" description="Tryptophan synthase beta chain-like PALP" evidence="5">
    <location>
        <begin position="21"/>
        <end position="320"/>
    </location>
</feature>
<proteinExistence type="inferred from homology"/>
<dbReference type="GO" id="GO:0019148">
    <property type="term" value="F:D-cysteine desulfhydrase activity"/>
    <property type="evidence" value="ECO:0007669"/>
    <property type="project" value="TreeGrafter"/>
</dbReference>
<keyword evidence="7" id="KW-1185">Reference proteome</keyword>
<evidence type="ECO:0000256" key="4">
    <source>
        <dbReference type="PIRSR" id="PIRSR006278-2"/>
    </source>
</evidence>
<evidence type="ECO:0000313" key="7">
    <source>
        <dbReference type="Proteomes" id="UP000192739"/>
    </source>
</evidence>
<gene>
    <name evidence="6" type="ORF">BST27_28795</name>
</gene>
<dbReference type="EMBL" id="MVHT01000142">
    <property type="protein sequence ID" value="ORA93530.1"/>
    <property type="molecule type" value="Genomic_DNA"/>
</dbReference>
<dbReference type="PANTHER" id="PTHR43780:SF2">
    <property type="entry name" value="1-AMINOCYCLOPROPANE-1-CARBOXYLATE DEAMINASE-RELATED"/>
    <property type="match status" value="1"/>
</dbReference>
<evidence type="ECO:0000256" key="1">
    <source>
        <dbReference type="ARBA" id="ARBA00001933"/>
    </source>
</evidence>
<comment type="cofactor">
    <cofactor evidence="1">
        <name>pyridoxal 5'-phosphate</name>
        <dbReference type="ChEBI" id="CHEBI:597326"/>
    </cofactor>
</comment>
<dbReference type="InterPro" id="IPR036052">
    <property type="entry name" value="TrpB-like_PALP_sf"/>
</dbReference>
<dbReference type="PIRSF" id="PIRSF006278">
    <property type="entry name" value="ACCD_DCysDesulf"/>
    <property type="match status" value="1"/>
</dbReference>